<feature type="signal peptide" evidence="1">
    <location>
        <begin position="1"/>
        <end position="23"/>
    </location>
</feature>
<keyword evidence="2" id="KW-0449">Lipoprotein</keyword>
<dbReference type="Proteomes" id="UP001501175">
    <property type="component" value="Unassembled WGS sequence"/>
</dbReference>
<dbReference type="InterPro" id="IPR041662">
    <property type="entry name" value="SusD-like_2"/>
</dbReference>
<dbReference type="SUPFAM" id="SSF48452">
    <property type="entry name" value="TPR-like"/>
    <property type="match status" value="1"/>
</dbReference>
<feature type="chain" id="PRO_5047398341" evidence="1">
    <location>
        <begin position="24"/>
        <end position="501"/>
    </location>
</feature>
<evidence type="ECO:0000313" key="3">
    <source>
        <dbReference type="Proteomes" id="UP001501175"/>
    </source>
</evidence>
<dbReference type="RefSeq" id="WP_345240061.1">
    <property type="nucleotide sequence ID" value="NZ_BAABHD010000005.1"/>
</dbReference>
<evidence type="ECO:0000313" key="2">
    <source>
        <dbReference type="EMBL" id="GAA4447524.1"/>
    </source>
</evidence>
<dbReference type="Gene3D" id="1.25.40.390">
    <property type="match status" value="1"/>
</dbReference>
<keyword evidence="1" id="KW-0732">Signal</keyword>
<sequence length="501" mass="56701">MKRLTIKQWLPVAGLFWSITACTNNFEEINTSPTAPRNVPAEYILSQSQLSGLLAEGQNWWQVGSWMQHWASGSLSAPSQYLEDRDLYETGNWATHYELIKNLAQIRNQLLKGQETLPNGRTKLAIAKILEIFYWQRMTDFWGDIPYTQAGLQDDNLALLPKYDKQEDIYKALIADLDAAIGQLNANDVSYGNADFVYKGDVAKWRKFGNALKLRMGMRIRFADPALARKTVEEALRGPIIESNADNAAMPTVTQDGNPFGYHPIIGGYNSSKELNQLANTLVDVLQDKKDPRLPRIAEPTENSKKAGKPIYRGLGVALGNNVIINRDDYSYANNTVFNDRKATFPYYFLTFSDMAFFKAEAALLGWGGLTPAQAEGFYQAGIRATMQLQPYSIAEADIAEYIGREGKLAGTEEQQLEQIMTQKWLSLFMRHYEAYAEWRRTGYPKLKPGPNPGTTNGQIPRRGVYSSTERIRNAANYQEATSRFSNGDTYLSRVWWDKRQ</sequence>
<protein>
    <submittedName>
        <fullName evidence="2">SusD/RagB family nutrient-binding outer membrane lipoprotein</fullName>
    </submittedName>
</protein>
<dbReference type="Pfam" id="PF12771">
    <property type="entry name" value="SusD-like_2"/>
    <property type="match status" value="1"/>
</dbReference>
<gene>
    <name evidence="2" type="ORF">GCM10023189_03960</name>
</gene>
<dbReference type="EMBL" id="BAABHD010000005">
    <property type="protein sequence ID" value="GAA4447524.1"/>
    <property type="molecule type" value="Genomic_DNA"/>
</dbReference>
<comment type="caution">
    <text evidence="2">The sequence shown here is derived from an EMBL/GenBank/DDBJ whole genome shotgun (WGS) entry which is preliminary data.</text>
</comment>
<reference evidence="3" key="1">
    <citation type="journal article" date="2019" name="Int. J. Syst. Evol. Microbiol.">
        <title>The Global Catalogue of Microorganisms (GCM) 10K type strain sequencing project: providing services to taxonomists for standard genome sequencing and annotation.</title>
        <authorList>
            <consortium name="The Broad Institute Genomics Platform"/>
            <consortium name="The Broad Institute Genome Sequencing Center for Infectious Disease"/>
            <person name="Wu L."/>
            <person name="Ma J."/>
        </authorList>
    </citation>
    <scope>NUCLEOTIDE SEQUENCE [LARGE SCALE GENOMIC DNA]</scope>
    <source>
        <strain evidence="3">JCM 17927</strain>
    </source>
</reference>
<keyword evidence="3" id="KW-1185">Reference proteome</keyword>
<organism evidence="2 3">
    <name type="scientific">Nibrella saemangeumensis</name>
    <dbReference type="NCBI Taxonomy" id="1084526"/>
    <lineage>
        <taxon>Bacteria</taxon>
        <taxon>Pseudomonadati</taxon>
        <taxon>Bacteroidota</taxon>
        <taxon>Cytophagia</taxon>
        <taxon>Cytophagales</taxon>
        <taxon>Spirosomataceae</taxon>
        <taxon>Nibrella</taxon>
    </lineage>
</organism>
<dbReference type="InterPro" id="IPR011990">
    <property type="entry name" value="TPR-like_helical_dom_sf"/>
</dbReference>
<evidence type="ECO:0000256" key="1">
    <source>
        <dbReference type="SAM" id="SignalP"/>
    </source>
</evidence>
<dbReference type="PROSITE" id="PS51257">
    <property type="entry name" value="PROKAR_LIPOPROTEIN"/>
    <property type="match status" value="1"/>
</dbReference>
<name>A0ABP8MDD2_9BACT</name>
<proteinExistence type="predicted"/>
<accession>A0ABP8MDD2</accession>